<accession>A0A0P1EVT9</accession>
<dbReference type="EMBL" id="CYRX01000008">
    <property type="protein sequence ID" value="CUH59081.1"/>
    <property type="molecule type" value="Genomic_DNA"/>
</dbReference>
<evidence type="ECO:0000313" key="1">
    <source>
        <dbReference type="EMBL" id="CUH59081.1"/>
    </source>
</evidence>
<reference evidence="1 2" key="1">
    <citation type="submission" date="2015-09" db="EMBL/GenBank/DDBJ databases">
        <authorList>
            <consortium name="Swine Surveillance"/>
        </authorList>
    </citation>
    <scope>NUCLEOTIDE SEQUENCE [LARGE SCALE GENOMIC DNA]</scope>
    <source>
        <strain evidence="1 2">CECT 5294</strain>
    </source>
</reference>
<organism evidence="1 2">
    <name type="scientific">Thalassobacter stenotrophicus</name>
    <dbReference type="NCBI Taxonomy" id="266809"/>
    <lineage>
        <taxon>Bacteria</taxon>
        <taxon>Pseudomonadati</taxon>
        <taxon>Pseudomonadota</taxon>
        <taxon>Alphaproteobacteria</taxon>
        <taxon>Rhodobacterales</taxon>
        <taxon>Roseobacteraceae</taxon>
        <taxon>Thalassobacter</taxon>
    </lineage>
</organism>
<name>A0A0P1EVT9_9RHOB</name>
<dbReference type="InterPro" id="IPR011604">
    <property type="entry name" value="PDDEXK-like_dom_sf"/>
</dbReference>
<evidence type="ECO:0000313" key="2">
    <source>
        <dbReference type="Proteomes" id="UP000051298"/>
    </source>
</evidence>
<dbReference type="AlphaFoldDB" id="A0A0P1EVT9"/>
<gene>
    <name evidence="1" type="ORF">THS5294_00362</name>
</gene>
<protein>
    <recommendedName>
        <fullName evidence="3">PD-(D/E)XK endonuclease-like domain-containing protein</fullName>
    </recommendedName>
</protein>
<proteinExistence type="predicted"/>
<dbReference type="Gene3D" id="3.90.320.10">
    <property type="match status" value="1"/>
</dbReference>
<dbReference type="Proteomes" id="UP000051298">
    <property type="component" value="Unassembled WGS sequence"/>
</dbReference>
<sequence>MLDLNHQSGFVYGRRSTDPVPLGARINAHIDAALVAERDAQRPRDYLGASRIGEPCARRLVYEFTKTPVDPGKEFAGQTLRIFEAGHVFEDLAIRWLRAAGFDLRTEKRGGGQFGFETAGGRIRGHVDGVIVGGPNVEISWPVLWEHKALKASSWNDTAKKGVRASKPVYFAQMQIYMAYMGLDAALFTALNKDTCELYHEYVPLDAAEAQALSDKAVMVLRAADAGDLLPRIASHADFYVCRFCPFSLHCWSEGQP</sequence>
<evidence type="ECO:0008006" key="3">
    <source>
        <dbReference type="Google" id="ProtNLM"/>
    </source>
</evidence>
<dbReference type="RefSeq" id="WP_058122388.1">
    <property type="nucleotide sequence ID" value="NZ_CYRX01000008.1"/>
</dbReference>